<dbReference type="PANTHER" id="PTHR11686">
    <property type="entry name" value="GAMMA GLUTAMYL TRANSPEPTIDASE"/>
    <property type="match status" value="1"/>
</dbReference>
<feature type="active site" description="Nucleophile" evidence="6">
    <location>
        <position position="326"/>
    </location>
</feature>
<dbReference type="Pfam" id="PF01019">
    <property type="entry name" value="G_glu_transpept"/>
    <property type="match status" value="1"/>
</dbReference>
<reference evidence="9" key="1">
    <citation type="submission" date="2025-08" db="UniProtKB">
        <authorList>
            <consortium name="RefSeq"/>
        </authorList>
    </citation>
    <scope>IDENTIFICATION</scope>
</reference>
<gene>
    <name evidence="9" type="primary">LOC100904731</name>
</gene>
<evidence type="ECO:0000256" key="2">
    <source>
        <dbReference type="ARBA" id="ARBA00022679"/>
    </source>
</evidence>
<evidence type="ECO:0000256" key="6">
    <source>
        <dbReference type="PIRSR" id="PIRSR600101-1"/>
    </source>
</evidence>
<evidence type="ECO:0000313" key="8">
    <source>
        <dbReference type="Proteomes" id="UP000694867"/>
    </source>
</evidence>
<name>A0AAJ7SHI7_9ACAR</name>
<dbReference type="GO" id="GO:0005886">
    <property type="term" value="C:plasma membrane"/>
    <property type="evidence" value="ECO:0007669"/>
    <property type="project" value="TreeGrafter"/>
</dbReference>
<dbReference type="GeneID" id="100904731"/>
<dbReference type="InterPro" id="IPR043137">
    <property type="entry name" value="GGT_ssub_C"/>
</dbReference>
<evidence type="ECO:0000256" key="3">
    <source>
        <dbReference type="ARBA" id="ARBA00022801"/>
    </source>
</evidence>
<keyword evidence="3 9" id="KW-0378">Hydrolase</keyword>
<proteinExistence type="predicted"/>
<dbReference type="PANTHER" id="PTHR11686:SF9">
    <property type="entry name" value="RE13973P"/>
    <property type="match status" value="1"/>
</dbReference>
<dbReference type="NCBIfam" id="TIGR00066">
    <property type="entry name" value="g_glut_trans"/>
    <property type="match status" value="1"/>
</dbReference>
<dbReference type="GO" id="GO:0006508">
    <property type="term" value="P:proteolysis"/>
    <property type="evidence" value="ECO:0007669"/>
    <property type="project" value="UniProtKB-KW"/>
</dbReference>
<dbReference type="RefSeq" id="XP_028968750.1">
    <property type="nucleotide sequence ID" value="XM_029112917.1"/>
</dbReference>
<keyword evidence="2" id="KW-0808">Transferase</keyword>
<dbReference type="InterPro" id="IPR029055">
    <property type="entry name" value="Ntn_hydrolases_N"/>
</dbReference>
<dbReference type="Gene3D" id="1.10.246.130">
    <property type="match status" value="1"/>
</dbReference>
<dbReference type="InterPro" id="IPR000101">
    <property type="entry name" value="GGT_peptidase"/>
</dbReference>
<dbReference type="InterPro" id="IPR043138">
    <property type="entry name" value="GGT_lsub"/>
</dbReference>
<evidence type="ECO:0000256" key="4">
    <source>
        <dbReference type="ARBA" id="ARBA00023180"/>
    </source>
</evidence>
<sequence length="505" mass="54516">MMEKGGSSVDAAIATLFCNGVVHPDTMGIGGGVIFNIYDRNTRRATIIDGREVAPASSEHTPMVCNLLETGPLSIAVPGELRAYEEAHKRFGKLSWKDLVQPAIELCRNGFNVSNNLATKLAKNEKAIGASQALKEQFFHPTENRLFHEGETMFCGPLAFTLESIREGGVSEFYEGSVGRQLIEDIQRQGGTLKLEDLSNYKARVRSPVESSLPLRGVTLFAPPAPASGEILSLILRIMDGFDQSPTDAEGLETASLMNHRLVEALKFASAAKTHLADEDFLMKRELLRKIASSEFANEIRARIDNVTHSPEYYSPASPLPEDSGTSHVSVLSSDGLAVSVTSSINEQFGSRILSPKTGILLNNHMADFSARGLPNGVEAGKRPMSSMVPAIVVNTETLQPVLVLGGAGHTRITSGVAQVAFRHLYLGASVKESIDSPRLHHQLSPNTLYYQEGFPGVLRRELALRGHEIELDQELSAFSAISAGEDGLHANADYRRGGTSVAGA</sequence>
<evidence type="ECO:0000313" key="9">
    <source>
        <dbReference type="RefSeq" id="XP_028968750.1"/>
    </source>
</evidence>
<accession>A0AAJ7SHI7</accession>
<dbReference type="GO" id="GO:0036374">
    <property type="term" value="F:glutathione hydrolase activity"/>
    <property type="evidence" value="ECO:0007669"/>
    <property type="project" value="InterPro"/>
</dbReference>
<dbReference type="SUPFAM" id="SSF56235">
    <property type="entry name" value="N-terminal nucleophile aminohydrolases (Ntn hydrolases)"/>
    <property type="match status" value="1"/>
</dbReference>
<dbReference type="FunFam" id="1.10.246.130:FF:000005">
    <property type="entry name" value="Gamma-glutamyltranspeptidase 1, putative"/>
    <property type="match status" value="1"/>
</dbReference>
<feature type="binding site" evidence="7">
    <location>
        <begin position="386"/>
        <end position="387"/>
    </location>
    <ligand>
        <name>L-glutamate</name>
        <dbReference type="ChEBI" id="CHEBI:29985"/>
    </ligand>
</feature>
<evidence type="ECO:0000256" key="7">
    <source>
        <dbReference type="PIRSR" id="PIRSR600101-2"/>
    </source>
</evidence>
<organism evidence="8 9">
    <name type="scientific">Galendromus occidentalis</name>
    <name type="common">western predatory mite</name>
    <dbReference type="NCBI Taxonomy" id="34638"/>
    <lineage>
        <taxon>Eukaryota</taxon>
        <taxon>Metazoa</taxon>
        <taxon>Ecdysozoa</taxon>
        <taxon>Arthropoda</taxon>
        <taxon>Chelicerata</taxon>
        <taxon>Arachnida</taxon>
        <taxon>Acari</taxon>
        <taxon>Parasitiformes</taxon>
        <taxon>Mesostigmata</taxon>
        <taxon>Gamasina</taxon>
        <taxon>Phytoseioidea</taxon>
        <taxon>Phytoseiidae</taxon>
        <taxon>Typhlodrominae</taxon>
        <taxon>Galendromus</taxon>
    </lineage>
</organism>
<dbReference type="GO" id="GO:0006751">
    <property type="term" value="P:glutathione catabolic process"/>
    <property type="evidence" value="ECO:0007669"/>
    <property type="project" value="InterPro"/>
</dbReference>
<dbReference type="Proteomes" id="UP000694867">
    <property type="component" value="Unplaced"/>
</dbReference>
<protein>
    <submittedName>
        <fullName evidence="9">Glutathione hydrolase 1 proenzyme</fullName>
    </submittedName>
</protein>
<dbReference type="KEGG" id="goe:100904731"/>
<keyword evidence="8" id="KW-1185">Reference proteome</keyword>
<evidence type="ECO:0000256" key="1">
    <source>
        <dbReference type="ARBA" id="ARBA00022670"/>
    </source>
</evidence>
<dbReference type="AlphaFoldDB" id="A0AAJ7SHI7"/>
<feature type="binding site" evidence="7">
    <location>
        <position position="51"/>
    </location>
    <ligand>
        <name>L-glutamate</name>
        <dbReference type="ChEBI" id="CHEBI:29985"/>
    </ligand>
</feature>
<feature type="binding site" evidence="7">
    <location>
        <begin position="344"/>
        <end position="346"/>
    </location>
    <ligand>
        <name>L-glutamate</name>
        <dbReference type="ChEBI" id="CHEBI:29985"/>
    </ligand>
</feature>
<dbReference type="Gene3D" id="3.60.20.40">
    <property type="match status" value="1"/>
</dbReference>
<dbReference type="PRINTS" id="PR01210">
    <property type="entry name" value="GGTRANSPTASE"/>
</dbReference>
<feature type="binding site" evidence="7">
    <location>
        <position position="368"/>
    </location>
    <ligand>
        <name>L-glutamate</name>
        <dbReference type="ChEBI" id="CHEBI:29985"/>
    </ligand>
</feature>
<dbReference type="GO" id="GO:0016746">
    <property type="term" value="F:acyltransferase activity"/>
    <property type="evidence" value="ECO:0007669"/>
    <property type="project" value="UniProtKB-KW"/>
</dbReference>
<keyword evidence="5" id="KW-0012">Acyltransferase</keyword>
<keyword evidence="1" id="KW-0645">Protease</keyword>
<keyword evidence="4" id="KW-0325">Glycoprotein</keyword>
<evidence type="ECO:0000256" key="5">
    <source>
        <dbReference type="ARBA" id="ARBA00023315"/>
    </source>
</evidence>